<evidence type="ECO:0000256" key="3">
    <source>
        <dbReference type="ARBA" id="ARBA00038401"/>
    </source>
</evidence>
<sequence length="418" mass="47122">MCQGMSHRNPSPPAELAEELQHVDQIGDTAYSKCWLYALLMKLLNLVKSSSSSDLSEIHELDQELEEQLCCLWDLTVNHNVLPHLEDFDLVPIFTDVLTCHQYPRLLTTTYWLTVSFRYFTLEIPPRLRKFAEEDNAPWITAIRFQSDFIDCVHFILNNSTHGHLLIATIRLLDAITREDDSLAEVWCGSALLDAILVAQRQMRWLYGSEVEVIHRVLYTFSSNVGGVSALIHSFDQVLPTFGVYLRKVCEDEPHLIPFSAYYNSIRAIVPIIDAVSASLSPSQSVSCCSADKTVLPCLIHIALGCQCQAEEFPLGQGILTDLSILFGDMVKSIRDALKSITSSSGSLLSAAEMFDQDLSWLHELDASDDDSNRVGQLRKAFVTCCLQNNEDETRGRLIYICNRLKLSRLLEELTDDN</sequence>
<keyword evidence="5" id="KW-1185">Reference proteome</keyword>
<organism evidence="4 5">
    <name type="scientific">Fasciola hepatica</name>
    <name type="common">Liver fluke</name>
    <dbReference type="NCBI Taxonomy" id="6192"/>
    <lineage>
        <taxon>Eukaryota</taxon>
        <taxon>Metazoa</taxon>
        <taxon>Spiralia</taxon>
        <taxon>Lophotrochozoa</taxon>
        <taxon>Platyhelminthes</taxon>
        <taxon>Trematoda</taxon>
        <taxon>Digenea</taxon>
        <taxon>Plagiorchiida</taxon>
        <taxon>Echinostomata</taxon>
        <taxon>Echinostomatoidea</taxon>
        <taxon>Fasciolidae</taxon>
        <taxon>Fasciola</taxon>
    </lineage>
</organism>
<keyword evidence="2" id="KW-0539">Nucleus</keyword>
<reference evidence="4" key="1">
    <citation type="submission" date="2019-03" db="EMBL/GenBank/DDBJ databases">
        <title>Improved annotation for the trematode Fasciola hepatica.</title>
        <authorList>
            <person name="Choi Y.-J."/>
            <person name="Martin J."/>
            <person name="Mitreva M."/>
        </authorList>
    </citation>
    <scope>NUCLEOTIDE SEQUENCE [LARGE SCALE GENOMIC DNA]</scope>
</reference>
<dbReference type="Proteomes" id="UP000230066">
    <property type="component" value="Unassembled WGS sequence"/>
</dbReference>
<gene>
    <name evidence="4" type="ORF">D915_003865</name>
</gene>
<protein>
    <submittedName>
        <fullName evidence="4">Kettin/titin protein</fullName>
    </submittedName>
</protein>
<evidence type="ECO:0000256" key="1">
    <source>
        <dbReference type="ARBA" id="ARBA00004123"/>
    </source>
</evidence>
<name>A0A4E0RF78_FASHE</name>
<comment type="similarity">
    <text evidence="3">Belongs to the SAAL1 family.</text>
</comment>
<evidence type="ECO:0000313" key="4">
    <source>
        <dbReference type="EMBL" id="THD25405.1"/>
    </source>
</evidence>
<dbReference type="PANTHER" id="PTHR23424">
    <property type="entry name" value="SERUM AMYLOID A"/>
    <property type="match status" value="1"/>
</dbReference>
<proteinExistence type="inferred from homology"/>
<dbReference type="PANTHER" id="PTHR23424:SF23">
    <property type="entry name" value="PROTEIN SAAL1"/>
    <property type="match status" value="1"/>
</dbReference>
<dbReference type="InterPro" id="IPR052464">
    <property type="entry name" value="Synovial_Prolif_Regulator"/>
</dbReference>
<comment type="subcellular location">
    <subcellularLocation>
        <location evidence="1">Nucleus</location>
    </subcellularLocation>
</comment>
<evidence type="ECO:0000256" key="2">
    <source>
        <dbReference type="ARBA" id="ARBA00023242"/>
    </source>
</evidence>
<evidence type="ECO:0000313" key="5">
    <source>
        <dbReference type="Proteomes" id="UP000230066"/>
    </source>
</evidence>
<accession>A0A4E0RF78</accession>
<dbReference type="GO" id="GO:0005634">
    <property type="term" value="C:nucleus"/>
    <property type="evidence" value="ECO:0007669"/>
    <property type="project" value="UniProtKB-SubCell"/>
</dbReference>
<dbReference type="AlphaFoldDB" id="A0A4E0RF78"/>
<comment type="caution">
    <text evidence="4">The sequence shown here is derived from an EMBL/GenBank/DDBJ whole genome shotgun (WGS) entry which is preliminary data.</text>
</comment>
<dbReference type="EMBL" id="JXXN02001156">
    <property type="protein sequence ID" value="THD25405.1"/>
    <property type="molecule type" value="Genomic_DNA"/>
</dbReference>